<dbReference type="InterPro" id="IPR054593">
    <property type="entry name" value="Beta-mannosidase-like_N2"/>
</dbReference>
<dbReference type="InterPro" id="IPR013783">
    <property type="entry name" value="Ig-like_fold"/>
</dbReference>
<dbReference type="InterPro" id="IPR050887">
    <property type="entry name" value="Beta-mannosidase_GH2"/>
</dbReference>
<protein>
    <recommendedName>
        <fullName evidence="3">beta-mannosidase</fullName>
        <ecNumber evidence="3">3.2.1.25</ecNumber>
    </recommendedName>
</protein>
<keyword evidence="5" id="KW-0326">Glycosidase</keyword>
<dbReference type="Pfam" id="PF00703">
    <property type="entry name" value="Glyco_hydro_2"/>
    <property type="match status" value="1"/>
</dbReference>
<evidence type="ECO:0000313" key="9">
    <source>
        <dbReference type="Proteomes" id="UP001214553"/>
    </source>
</evidence>
<evidence type="ECO:0000256" key="2">
    <source>
        <dbReference type="ARBA" id="ARBA00007401"/>
    </source>
</evidence>
<dbReference type="EC" id="3.2.1.25" evidence="3"/>
<dbReference type="Gene3D" id="2.60.40.10">
    <property type="entry name" value="Immunoglobulins"/>
    <property type="match status" value="1"/>
</dbReference>
<evidence type="ECO:0000256" key="5">
    <source>
        <dbReference type="ARBA" id="ARBA00023295"/>
    </source>
</evidence>
<feature type="domain" description="Glycoside hydrolase family 2 immunoglobulin-like beta-sandwich" evidence="6">
    <location>
        <begin position="207"/>
        <end position="299"/>
    </location>
</feature>
<dbReference type="GO" id="GO:0016787">
    <property type="term" value="F:hydrolase activity"/>
    <property type="evidence" value="ECO:0007669"/>
    <property type="project" value="UniProtKB-KW"/>
</dbReference>
<accession>A0ABY8BZL5</accession>
<dbReference type="Gene3D" id="2.60.120.260">
    <property type="entry name" value="Galactose-binding domain-like"/>
    <property type="match status" value="1"/>
</dbReference>
<dbReference type="SUPFAM" id="SSF49303">
    <property type="entry name" value="beta-Galactosidase/glucuronidase domain"/>
    <property type="match status" value="1"/>
</dbReference>
<proteinExistence type="inferred from homology"/>
<dbReference type="Pfam" id="PF22666">
    <property type="entry name" value="Glyco_hydro_2_N2"/>
    <property type="match status" value="1"/>
</dbReference>
<comment type="catalytic activity">
    <reaction evidence="1">
        <text>Hydrolysis of terminal, non-reducing beta-D-mannose residues in beta-D-mannosides.</text>
        <dbReference type="EC" id="3.2.1.25"/>
    </reaction>
</comment>
<sequence>MTSASTVQRRLLHEGWSLRAVAGPVPAEVGDAAVPAVVPGVVHLDLMREGLIPDPYLDDNEALLAWIGLTDWTYETEFEVSADAVGGRRHELVFDGLDTVATVTLNGSEIARVQNQHRTHRIDVTGVLRAGTNHLVVAFRSPVKYADAQSLVYGPRPRPYPTPYEAIRKSACSFGWDWGIVTATSGIWRPVRLESWASARLGDVRVVATPAGDDGRVEVTACVSRADETPLRLVVDVAGASTAVGIPAGDTDATAVVELDHVERWWPAGHGAQPLYDVHVALQAGADTIDKTTRRVGFRTLCWEMTPDAAGTPFQLIVNGRPIFVKGVNWIPDDAFPSRVDRERYARRLGQARAAHVNLVRVWGGGVYESDDFYDVCDELGLLTWQDFLFACAAYPEEEPLRSEIAAEARQNVDRIAHHASLALLCGNNENIWGHEEWGWDELLDGRTWGEHYYRELLPAIVAERAPHVPYIPGSPFSPDEARHPNDEAHGSVHLWEQWNQRDWPTYREHTPRFVAEFGWQGPPAWSTLTRAVSDDPLTPESPGMIVHQKALDGNTKMSRGLVAHYRVPVEMGRWHWAMQLNQANAVTAALDWFRAHAPHTSGAIVWQLNDCWPVTSWAAIDGDGHEKPLFFALQNAFAPRVVVIEPDGDGLAAVLGNDTDEPWEGEVIVTRRDFDGGLLAQVRAAASLPPRTSQTLPIAATVATAGDAAAELLVVEALDTRGVWFFAEPRDSSLAAPRARVAVQPAGDGFDVTVTAEGLLRDATLLVDPLAPTARVDRGLVTLLPGEAAVFRVSGVDTLDADAAASVLRSGNELM</sequence>
<evidence type="ECO:0000313" key="8">
    <source>
        <dbReference type="EMBL" id="WEG08038.1"/>
    </source>
</evidence>
<gene>
    <name evidence="8" type="ORF">PU630_12420</name>
</gene>
<dbReference type="InterPro" id="IPR008979">
    <property type="entry name" value="Galactose-bd-like_sf"/>
</dbReference>
<evidence type="ECO:0000256" key="1">
    <source>
        <dbReference type="ARBA" id="ARBA00000829"/>
    </source>
</evidence>
<dbReference type="RefSeq" id="WP_275277376.1">
    <property type="nucleotide sequence ID" value="NZ_CP119108.1"/>
</dbReference>
<dbReference type="PANTHER" id="PTHR43730">
    <property type="entry name" value="BETA-MANNOSIDASE"/>
    <property type="match status" value="1"/>
</dbReference>
<dbReference type="EMBL" id="CP119108">
    <property type="protein sequence ID" value="WEG08038.1"/>
    <property type="molecule type" value="Genomic_DNA"/>
</dbReference>
<dbReference type="InterPro" id="IPR006102">
    <property type="entry name" value="Ig-like_GH2"/>
</dbReference>
<comment type="similarity">
    <text evidence="2">Belongs to the glycosyl hydrolase 2 family.</text>
</comment>
<feature type="domain" description="Beta-mannosidase-like galactose-binding" evidence="7">
    <location>
        <begin position="28"/>
        <end position="189"/>
    </location>
</feature>
<dbReference type="InterPro" id="IPR036156">
    <property type="entry name" value="Beta-gal/glucu_dom_sf"/>
</dbReference>
<evidence type="ECO:0000256" key="3">
    <source>
        <dbReference type="ARBA" id="ARBA00012754"/>
    </source>
</evidence>
<dbReference type="InterPro" id="IPR017853">
    <property type="entry name" value="GH"/>
</dbReference>
<keyword evidence="4 8" id="KW-0378">Hydrolase</keyword>
<evidence type="ECO:0000259" key="7">
    <source>
        <dbReference type="Pfam" id="PF22666"/>
    </source>
</evidence>
<dbReference type="SUPFAM" id="SSF49785">
    <property type="entry name" value="Galactose-binding domain-like"/>
    <property type="match status" value="1"/>
</dbReference>
<dbReference type="Gene3D" id="3.20.20.80">
    <property type="entry name" value="Glycosidases"/>
    <property type="match status" value="1"/>
</dbReference>
<dbReference type="Proteomes" id="UP001214553">
    <property type="component" value="Chromosome"/>
</dbReference>
<dbReference type="SUPFAM" id="SSF51445">
    <property type="entry name" value="(Trans)glycosidases"/>
    <property type="match status" value="1"/>
</dbReference>
<evidence type="ECO:0000256" key="4">
    <source>
        <dbReference type="ARBA" id="ARBA00022801"/>
    </source>
</evidence>
<evidence type="ECO:0000259" key="6">
    <source>
        <dbReference type="Pfam" id="PF00703"/>
    </source>
</evidence>
<dbReference type="PANTHER" id="PTHR43730:SF1">
    <property type="entry name" value="BETA-MANNOSIDASE"/>
    <property type="match status" value="1"/>
</dbReference>
<keyword evidence="9" id="KW-1185">Reference proteome</keyword>
<organism evidence="8 9">
    <name type="scientific">Microbacterium horticulturae</name>
    <dbReference type="NCBI Taxonomy" id="3028316"/>
    <lineage>
        <taxon>Bacteria</taxon>
        <taxon>Bacillati</taxon>
        <taxon>Actinomycetota</taxon>
        <taxon>Actinomycetes</taxon>
        <taxon>Micrococcales</taxon>
        <taxon>Microbacteriaceae</taxon>
        <taxon>Microbacterium</taxon>
    </lineage>
</organism>
<reference evidence="8 9" key="1">
    <citation type="submission" date="2023-03" db="EMBL/GenBank/DDBJ databases">
        <title>Genome sequence of Microbacterium sp. KACC 23027.</title>
        <authorList>
            <person name="Kim S."/>
            <person name="Heo J."/>
            <person name="Kwon S.-W."/>
        </authorList>
    </citation>
    <scope>NUCLEOTIDE SEQUENCE [LARGE SCALE GENOMIC DNA]</scope>
    <source>
        <strain evidence="8 9">KACC 23027</strain>
    </source>
</reference>
<name>A0ABY8BZL5_9MICO</name>